<organism evidence="9">
    <name type="scientific">Ceratitis capitata</name>
    <name type="common">Mediterranean fruit fly</name>
    <name type="synonym">Tephritis capitata</name>
    <dbReference type="NCBI Taxonomy" id="7213"/>
    <lineage>
        <taxon>Eukaryota</taxon>
        <taxon>Metazoa</taxon>
        <taxon>Ecdysozoa</taxon>
        <taxon>Arthropoda</taxon>
        <taxon>Hexapoda</taxon>
        <taxon>Insecta</taxon>
        <taxon>Pterygota</taxon>
        <taxon>Neoptera</taxon>
        <taxon>Endopterygota</taxon>
        <taxon>Diptera</taxon>
        <taxon>Brachycera</taxon>
        <taxon>Muscomorpha</taxon>
        <taxon>Tephritoidea</taxon>
        <taxon>Tephritidae</taxon>
        <taxon>Ceratitis</taxon>
        <taxon>Ceratitis</taxon>
    </lineage>
</organism>
<dbReference type="PROSITE" id="PS50202">
    <property type="entry name" value="MSP"/>
    <property type="match status" value="1"/>
</dbReference>
<dbReference type="InterPro" id="IPR016763">
    <property type="entry name" value="VAP"/>
</dbReference>
<feature type="coiled-coil region" evidence="6">
    <location>
        <begin position="176"/>
        <end position="210"/>
    </location>
</feature>
<keyword evidence="3 7" id="KW-0812">Transmembrane</keyword>
<dbReference type="Gene3D" id="2.60.40.10">
    <property type="entry name" value="Immunoglobulins"/>
    <property type="match status" value="1"/>
</dbReference>
<dbReference type="PIRSF" id="PIRSF019693">
    <property type="entry name" value="VAMP-associated"/>
    <property type="match status" value="1"/>
</dbReference>
<evidence type="ECO:0000256" key="4">
    <source>
        <dbReference type="ARBA" id="ARBA00022989"/>
    </source>
</evidence>
<dbReference type="GO" id="GO:0005789">
    <property type="term" value="C:endoplasmic reticulum membrane"/>
    <property type="evidence" value="ECO:0007669"/>
    <property type="project" value="InterPro"/>
</dbReference>
<keyword evidence="6" id="KW-0175">Coiled coil</keyword>
<dbReference type="PANTHER" id="PTHR10809:SF6">
    <property type="entry name" value="AT11025P-RELATED"/>
    <property type="match status" value="1"/>
</dbReference>
<dbReference type="CTD" id="31349"/>
<dbReference type="GO" id="GO:0033149">
    <property type="term" value="F:FFAT motif binding"/>
    <property type="evidence" value="ECO:0007669"/>
    <property type="project" value="TreeGrafter"/>
</dbReference>
<feature type="domain" description="MSP" evidence="8">
    <location>
        <begin position="6"/>
        <end position="124"/>
    </location>
</feature>
<dbReference type="SUPFAM" id="SSF49354">
    <property type="entry name" value="PapD-like"/>
    <property type="match status" value="1"/>
</dbReference>
<feature type="transmembrane region" description="Helical" evidence="7">
    <location>
        <begin position="231"/>
        <end position="248"/>
    </location>
</feature>
<accession>W8ASV9</accession>
<reference evidence="9" key="2">
    <citation type="journal article" date="2014" name="BMC Genomics">
        <title>A genomic perspective to assessing quality of mass-reared SIT flies used in Mediterranean fruit fly (Ceratitis capitata) eradication in California.</title>
        <authorList>
            <person name="Calla B."/>
            <person name="Hall B."/>
            <person name="Hou S."/>
            <person name="Geib S.M."/>
        </authorList>
    </citation>
    <scope>NUCLEOTIDE SEQUENCE</scope>
</reference>
<protein>
    <submittedName>
        <fullName evidence="9">Vesicle-associated membrane protein/synaptobrevin-binding protein</fullName>
    </submittedName>
</protein>
<dbReference type="PANTHER" id="PTHR10809">
    <property type="entry name" value="VESICLE-ASSOCIATED MEMBRANE PROTEIN-ASSOCIATED PROTEIN"/>
    <property type="match status" value="1"/>
</dbReference>
<dbReference type="InterPro" id="IPR000535">
    <property type="entry name" value="MSP_dom"/>
</dbReference>
<evidence type="ECO:0000256" key="3">
    <source>
        <dbReference type="ARBA" id="ARBA00022692"/>
    </source>
</evidence>
<evidence type="ECO:0000313" key="9">
    <source>
        <dbReference type="EMBL" id="JAB87753.1"/>
    </source>
</evidence>
<dbReference type="AlphaFoldDB" id="W8ASV9"/>
<evidence type="ECO:0000256" key="7">
    <source>
        <dbReference type="SAM" id="Phobius"/>
    </source>
</evidence>
<keyword evidence="5 7" id="KW-0472">Membrane</keyword>
<dbReference type="GO" id="GO:0005886">
    <property type="term" value="C:plasma membrane"/>
    <property type="evidence" value="ECO:0007669"/>
    <property type="project" value="TreeGrafter"/>
</dbReference>
<gene>
    <name evidence="9" type="primary">VP33</name>
</gene>
<keyword evidence="4 7" id="KW-1133">Transmembrane helix</keyword>
<name>W8ASV9_CERCA</name>
<dbReference type="OrthoDB" id="264603at2759"/>
<evidence type="ECO:0000256" key="6">
    <source>
        <dbReference type="SAM" id="Coils"/>
    </source>
</evidence>
<dbReference type="InterPro" id="IPR008962">
    <property type="entry name" value="PapD-like_sf"/>
</dbReference>
<evidence type="ECO:0000259" key="8">
    <source>
        <dbReference type="PROSITE" id="PS50202"/>
    </source>
</evidence>
<sequence length="251" mass="28842">MEKPKELIIEPKSELRFVGPFTRPVITVMKITNPSNNTMLFKIKTTAPKRYCVRPNFGSLVPYSDARIEICLQPFEFDPSDKNKHKFMVQSLVVTDQNVVDFNELWKSALPQQMTDVKLRCVFEMPTVTSAADSSVASAGTNEIIAKETLTKIESENKAIPFREEKVSKVLPSEQRDELLSDIRRLREENEKLEREKRHLTNQVDKIRESYPKTLCDQAYTPILGEKQIPVFYIALSIVAAIFGFLFGKYF</sequence>
<dbReference type="GeneID" id="101453359"/>
<dbReference type="Pfam" id="PF00635">
    <property type="entry name" value="Motile_Sperm"/>
    <property type="match status" value="1"/>
</dbReference>
<evidence type="ECO:0000256" key="2">
    <source>
        <dbReference type="ARBA" id="ARBA00008932"/>
    </source>
</evidence>
<evidence type="ECO:0000256" key="1">
    <source>
        <dbReference type="ARBA" id="ARBA00004211"/>
    </source>
</evidence>
<comment type="similarity">
    <text evidence="2">Belongs to the VAMP-associated protein (VAP) (TC 9.B.17) family.</text>
</comment>
<comment type="subcellular location">
    <subcellularLocation>
        <location evidence="1">Membrane</location>
        <topology evidence="1">Single-pass type IV membrane protein</topology>
    </subcellularLocation>
</comment>
<evidence type="ECO:0000256" key="5">
    <source>
        <dbReference type="ARBA" id="ARBA00023136"/>
    </source>
</evidence>
<dbReference type="EMBL" id="GAMC01018802">
    <property type="protein sequence ID" value="JAB87753.1"/>
    <property type="molecule type" value="mRNA"/>
</dbReference>
<reference evidence="9" key="1">
    <citation type="submission" date="2013-07" db="EMBL/GenBank/DDBJ databases">
        <authorList>
            <person name="Geib S."/>
        </authorList>
    </citation>
    <scope>NUCLEOTIDE SEQUENCE</scope>
</reference>
<dbReference type="InterPro" id="IPR013783">
    <property type="entry name" value="Ig-like_fold"/>
</dbReference>
<dbReference type="GO" id="GO:0090158">
    <property type="term" value="P:endoplasmic reticulum membrane organization"/>
    <property type="evidence" value="ECO:0007669"/>
    <property type="project" value="TreeGrafter"/>
</dbReference>
<proteinExistence type="evidence at transcript level"/>
<dbReference type="GO" id="GO:0061817">
    <property type="term" value="P:endoplasmic reticulum-plasma membrane tethering"/>
    <property type="evidence" value="ECO:0007669"/>
    <property type="project" value="TreeGrafter"/>
</dbReference>